<dbReference type="EMBL" id="CAMPGE010000224">
    <property type="protein sequence ID" value="CAI2358957.1"/>
    <property type="molecule type" value="Genomic_DNA"/>
</dbReference>
<feature type="transmembrane region" description="Helical" evidence="6">
    <location>
        <begin position="43"/>
        <end position="65"/>
    </location>
</feature>
<comment type="similarity">
    <text evidence="2">Belongs to the autoinducer-2 exporter (AI-2E) (TC 2.A.86) family.</text>
</comment>
<organism evidence="7 8">
    <name type="scientific">Euplotes crassus</name>
    <dbReference type="NCBI Taxonomy" id="5936"/>
    <lineage>
        <taxon>Eukaryota</taxon>
        <taxon>Sar</taxon>
        <taxon>Alveolata</taxon>
        <taxon>Ciliophora</taxon>
        <taxon>Intramacronucleata</taxon>
        <taxon>Spirotrichea</taxon>
        <taxon>Hypotrichia</taxon>
        <taxon>Euplotida</taxon>
        <taxon>Euplotidae</taxon>
        <taxon>Moneuplotes</taxon>
    </lineage>
</organism>
<evidence type="ECO:0000256" key="6">
    <source>
        <dbReference type="SAM" id="Phobius"/>
    </source>
</evidence>
<feature type="transmembrane region" description="Helical" evidence="6">
    <location>
        <begin position="71"/>
        <end position="102"/>
    </location>
</feature>
<dbReference type="InterPro" id="IPR002549">
    <property type="entry name" value="AI-2E-like"/>
</dbReference>
<evidence type="ECO:0000313" key="7">
    <source>
        <dbReference type="EMBL" id="CAI2358957.1"/>
    </source>
</evidence>
<evidence type="ECO:0000313" key="8">
    <source>
        <dbReference type="Proteomes" id="UP001295684"/>
    </source>
</evidence>
<accession>A0AAD1U1X0</accession>
<dbReference type="Pfam" id="PF01594">
    <property type="entry name" value="AI-2E_transport"/>
    <property type="match status" value="1"/>
</dbReference>
<evidence type="ECO:0000256" key="2">
    <source>
        <dbReference type="ARBA" id="ARBA00009773"/>
    </source>
</evidence>
<feature type="transmembrane region" description="Helical" evidence="6">
    <location>
        <begin position="109"/>
        <end position="129"/>
    </location>
</feature>
<dbReference type="GO" id="GO:0016020">
    <property type="term" value="C:membrane"/>
    <property type="evidence" value="ECO:0007669"/>
    <property type="project" value="UniProtKB-SubCell"/>
</dbReference>
<comment type="subcellular location">
    <subcellularLocation>
        <location evidence="1">Membrane</location>
        <topology evidence="1">Multi-pass membrane protein</topology>
    </subcellularLocation>
</comment>
<evidence type="ECO:0000256" key="3">
    <source>
        <dbReference type="ARBA" id="ARBA00022692"/>
    </source>
</evidence>
<reference evidence="7" key="1">
    <citation type="submission" date="2023-07" db="EMBL/GenBank/DDBJ databases">
        <authorList>
            <consortium name="AG Swart"/>
            <person name="Singh M."/>
            <person name="Singh A."/>
            <person name="Seah K."/>
            <person name="Emmerich C."/>
        </authorList>
    </citation>
    <scope>NUCLEOTIDE SEQUENCE</scope>
    <source>
        <strain evidence="7">DP1</strain>
    </source>
</reference>
<evidence type="ECO:0000256" key="1">
    <source>
        <dbReference type="ARBA" id="ARBA00004141"/>
    </source>
</evidence>
<keyword evidence="3 6" id="KW-0812">Transmembrane</keyword>
<protein>
    <recommendedName>
        <fullName evidence="9">Transmembrane protein</fullName>
    </recommendedName>
</protein>
<dbReference type="Proteomes" id="UP001295684">
    <property type="component" value="Unassembled WGS sequence"/>
</dbReference>
<sequence length="188" mass="21606">MKKDGVQYAVMYLDPARGREEGVEEDTKRVQILKSLVKSIRGVFLSPIKISVTLSTVSWVILDIFDVRYRYIYSFFVTTLTFIPIFSPSILGIPAALYLYFAQEADWRIAGLCFVSYYFITSKIFTDIYSNELSTVNPFLLFLSLVNGLYVFDITGFVYGPMLICLIHATIDLMKPPKKNKRNPDKNY</sequence>
<dbReference type="PANTHER" id="PTHR21716">
    <property type="entry name" value="TRANSMEMBRANE PROTEIN"/>
    <property type="match status" value="1"/>
</dbReference>
<proteinExistence type="inferred from homology"/>
<name>A0AAD1U1X0_EUPCR</name>
<evidence type="ECO:0000256" key="4">
    <source>
        <dbReference type="ARBA" id="ARBA00022989"/>
    </source>
</evidence>
<dbReference type="AlphaFoldDB" id="A0AAD1U1X0"/>
<comment type="caution">
    <text evidence="7">The sequence shown here is derived from an EMBL/GenBank/DDBJ whole genome shotgun (WGS) entry which is preliminary data.</text>
</comment>
<feature type="transmembrane region" description="Helical" evidence="6">
    <location>
        <begin position="149"/>
        <end position="171"/>
    </location>
</feature>
<keyword evidence="4 6" id="KW-1133">Transmembrane helix</keyword>
<keyword evidence="8" id="KW-1185">Reference proteome</keyword>
<gene>
    <name evidence="7" type="ORF">ECRASSUSDP1_LOCUS241</name>
</gene>
<dbReference type="PANTHER" id="PTHR21716:SF4">
    <property type="entry name" value="TRANSMEMBRANE PROTEIN 245"/>
    <property type="match status" value="1"/>
</dbReference>
<evidence type="ECO:0008006" key="9">
    <source>
        <dbReference type="Google" id="ProtNLM"/>
    </source>
</evidence>
<keyword evidence="5 6" id="KW-0472">Membrane</keyword>
<evidence type="ECO:0000256" key="5">
    <source>
        <dbReference type="ARBA" id="ARBA00023136"/>
    </source>
</evidence>